<feature type="compositionally biased region" description="Polar residues" evidence="2">
    <location>
        <begin position="650"/>
        <end position="660"/>
    </location>
</feature>
<name>A0A9J7KT50_BRAFL</name>
<reference evidence="4 5" key="2">
    <citation type="submission" date="2025-04" db="UniProtKB">
        <authorList>
            <consortium name="RefSeq"/>
        </authorList>
    </citation>
    <scope>IDENTIFICATION</scope>
    <source>
        <strain evidence="4 5">S238N-H82</strain>
        <tissue evidence="4 5">Testes</tissue>
    </source>
</reference>
<organism evidence="3 4">
    <name type="scientific">Branchiostoma floridae</name>
    <name type="common">Florida lancelet</name>
    <name type="synonym">Amphioxus</name>
    <dbReference type="NCBI Taxonomy" id="7739"/>
    <lineage>
        <taxon>Eukaryota</taxon>
        <taxon>Metazoa</taxon>
        <taxon>Chordata</taxon>
        <taxon>Cephalochordata</taxon>
        <taxon>Leptocardii</taxon>
        <taxon>Amphioxiformes</taxon>
        <taxon>Branchiostomatidae</taxon>
        <taxon>Branchiostoma</taxon>
    </lineage>
</organism>
<evidence type="ECO:0000313" key="5">
    <source>
        <dbReference type="RefSeq" id="XP_035669496.1"/>
    </source>
</evidence>
<proteinExistence type="predicted"/>
<dbReference type="OrthoDB" id="6432391at2759"/>
<dbReference type="RefSeq" id="XP_035669496.1">
    <property type="nucleotide sequence ID" value="XM_035813603.1"/>
</dbReference>
<keyword evidence="1" id="KW-0175">Coiled coil</keyword>
<dbReference type="PANTHER" id="PTHR21974">
    <property type="entry name" value="RE15880P"/>
    <property type="match status" value="1"/>
</dbReference>
<evidence type="ECO:0000256" key="2">
    <source>
        <dbReference type="SAM" id="MobiDB-lite"/>
    </source>
</evidence>
<dbReference type="GeneID" id="118411364"/>
<dbReference type="PANTHER" id="PTHR21974:SF2">
    <property type="entry name" value="RE15880P"/>
    <property type="match status" value="1"/>
</dbReference>
<feature type="coiled-coil region" evidence="1">
    <location>
        <begin position="117"/>
        <end position="151"/>
    </location>
</feature>
<feature type="compositionally biased region" description="Basic and acidic residues" evidence="2">
    <location>
        <begin position="490"/>
        <end position="561"/>
    </location>
</feature>
<evidence type="ECO:0000313" key="3">
    <source>
        <dbReference type="Proteomes" id="UP000001554"/>
    </source>
</evidence>
<dbReference type="GO" id="GO:0005929">
    <property type="term" value="C:cilium"/>
    <property type="evidence" value="ECO:0000318"/>
    <property type="project" value="GO_Central"/>
</dbReference>
<dbReference type="AlphaFoldDB" id="A0A9J7KT50"/>
<dbReference type="SMR" id="A0A9J7KT50"/>
<feature type="coiled-coil region" evidence="1">
    <location>
        <begin position="185"/>
        <end position="225"/>
    </location>
</feature>
<dbReference type="Proteomes" id="UP000001554">
    <property type="component" value="Chromosome 3"/>
</dbReference>
<reference evidence="3" key="1">
    <citation type="journal article" date="2020" name="Nat. Ecol. Evol.">
        <title>Deeply conserved synteny resolves early events in vertebrate evolution.</title>
        <authorList>
            <person name="Simakov O."/>
            <person name="Marletaz F."/>
            <person name="Yue J.X."/>
            <person name="O'Connell B."/>
            <person name="Jenkins J."/>
            <person name="Brandt A."/>
            <person name="Calef R."/>
            <person name="Tung C.H."/>
            <person name="Huang T.K."/>
            <person name="Schmutz J."/>
            <person name="Satoh N."/>
            <person name="Yu J.K."/>
            <person name="Putnam N.H."/>
            <person name="Green R.E."/>
            <person name="Rokhsar D.S."/>
        </authorList>
    </citation>
    <scope>NUCLEOTIDE SEQUENCE [LARGE SCALE GENOMIC DNA]</scope>
    <source>
        <strain evidence="3">S238N-H82</strain>
    </source>
</reference>
<feature type="region of interest" description="Disordered" evidence="2">
    <location>
        <begin position="1"/>
        <end position="83"/>
    </location>
</feature>
<dbReference type="KEGG" id="bfo:118411364"/>
<protein>
    <submittedName>
        <fullName evidence="4">FK506-binding protein 5-like isoform X1</fullName>
    </submittedName>
    <submittedName>
        <fullName evidence="5">FK506-binding protein 5-like isoform X2</fullName>
    </submittedName>
</protein>
<keyword evidence="3" id="KW-1185">Reference proteome</keyword>
<evidence type="ECO:0000256" key="1">
    <source>
        <dbReference type="SAM" id="Coils"/>
    </source>
</evidence>
<feature type="compositionally biased region" description="Low complexity" evidence="2">
    <location>
        <begin position="446"/>
        <end position="455"/>
    </location>
</feature>
<accession>A0A9J7KT50</accession>
<gene>
    <name evidence="4 5" type="primary">LOC118411364</name>
</gene>
<feature type="region of interest" description="Disordered" evidence="2">
    <location>
        <begin position="443"/>
        <end position="464"/>
    </location>
</feature>
<feature type="compositionally biased region" description="Pro residues" evidence="2">
    <location>
        <begin position="576"/>
        <end position="592"/>
    </location>
</feature>
<evidence type="ECO:0000313" key="4">
    <source>
        <dbReference type="RefSeq" id="XP_035669495.1"/>
    </source>
</evidence>
<sequence length="660" mass="75671">MGCGTSTTKAAAPPNQVYPAQARPVAPVQPQMQPYQQPPMQQPVPQPVKQPPYQQPPAQQPLQQPAPIQQPPAAPQEDDDVGEVPQVTIDESLLQRFVEIDREIAMLEALNTSPQNLEAKKAQVAELEKTVKQLEEEYKILEQQTAKEYKDVQELQTMTVKEYFANEEAFDKQLSKEQEEYVDALNKQEIGKQKLEASKKQLEQIKAEIAALSGKNERYQKLQEEEDILLAGVFKGRYGSELEYKLEEEVDMLDDRKQRVLTAKFKWHNARVLMHHAVSQLALGVRRWLDLKRIPVNVTQQSGGYIIHTSNTRLRYQVAAEARNNFVAASQNISGAQRYLSTITFPYCTPQEVKTLNSAISHIFTDMQAGEQRYQHAYDCYNKTHRRAAALIQWFDMVIEKTIMKDLNDVAKLSTQKKQELRKERLRLLKLRVQEVLGREVKSPDVPDVVPDPGLWPGGGDDDFESELALLFEPEQEKDQDLEKEIKEAEEKKIKELEAEEKDKPTDEEKDKPTDEEQDKPTDEEKDKPTDEEKDKPKNEGEEKPEGEGEVKVPETSKPEEVSPPAVLMVPEKPEVSPPTPLPLNELAPPPQQQDLFGDIEFIKKQHEKNVQEYERSQEINRARMQQGLEEKLRARRKRRERLQAQQQEMSNMQANVASA</sequence>
<dbReference type="RefSeq" id="XP_035669495.1">
    <property type="nucleotide sequence ID" value="XM_035813602.1"/>
</dbReference>
<feature type="compositionally biased region" description="Pro residues" evidence="2">
    <location>
        <begin position="36"/>
        <end position="59"/>
    </location>
</feature>
<feature type="region of interest" description="Disordered" evidence="2">
    <location>
        <begin position="636"/>
        <end position="660"/>
    </location>
</feature>
<feature type="region of interest" description="Disordered" evidence="2">
    <location>
        <begin position="490"/>
        <end position="593"/>
    </location>
</feature>
<dbReference type="OMA" id="GINRWQD"/>
<feature type="compositionally biased region" description="Low complexity" evidence="2">
    <location>
        <begin position="17"/>
        <end position="35"/>
    </location>
</feature>